<evidence type="ECO:0000256" key="5">
    <source>
        <dbReference type="PROSITE-ProRule" id="PRU00277"/>
    </source>
</evidence>
<dbReference type="Pfam" id="PF00254">
    <property type="entry name" value="FKBP_C"/>
    <property type="match status" value="1"/>
</dbReference>
<organism evidence="8 9">
    <name type="scientific">Desmophyllum pertusum</name>
    <dbReference type="NCBI Taxonomy" id="174260"/>
    <lineage>
        <taxon>Eukaryota</taxon>
        <taxon>Metazoa</taxon>
        <taxon>Cnidaria</taxon>
        <taxon>Anthozoa</taxon>
        <taxon>Hexacorallia</taxon>
        <taxon>Scleractinia</taxon>
        <taxon>Caryophylliina</taxon>
        <taxon>Caryophylliidae</taxon>
        <taxon>Desmophyllum</taxon>
    </lineage>
</organism>
<dbReference type="EC" id="5.2.1.8" evidence="2 5"/>
<evidence type="ECO:0000256" key="2">
    <source>
        <dbReference type="ARBA" id="ARBA00013194"/>
    </source>
</evidence>
<dbReference type="InterPro" id="IPR006671">
    <property type="entry name" value="Cyclin_N"/>
</dbReference>
<comment type="catalytic activity">
    <reaction evidence="1 5">
        <text>[protein]-peptidylproline (omega=180) = [protein]-peptidylproline (omega=0)</text>
        <dbReference type="Rhea" id="RHEA:16237"/>
        <dbReference type="Rhea" id="RHEA-COMP:10747"/>
        <dbReference type="Rhea" id="RHEA-COMP:10748"/>
        <dbReference type="ChEBI" id="CHEBI:83833"/>
        <dbReference type="ChEBI" id="CHEBI:83834"/>
        <dbReference type="EC" id="5.2.1.8"/>
    </reaction>
</comment>
<keyword evidence="9" id="KW-1185">Reference proteome</keyword>
<reference evidence="8" key="1">
    <citation type="submission" date="2023-01" db="EMBL/GenBank/DDBJ databases">
        <title>Genome assembly of the deep-sea coral Lophelia pertusa.</title>
        <authorList>
            <person name="Herrera S."/>
            <person name="Cordes E."/>
        </authorList>
    </citation>
    <scope>NUCLEOTIDE SEQUENCE</scope>
    <source>
        <strain evidence="8">USNM1676648</strain>
        <tissue evidence="8">Polyp</tissue>
    </source>
</reference>
<keyword evidence="4 5" id="KW-0413">Isomerase</keyword>
<gene>
    <name evidence="8" type="primary">CABLES1</name>
    <name evidence="8" type="ORF">OS493_000956</name>
</gene>
<feature type="domain" description="PPIase FKBP-type" evidence="7">
    <location>
        <begin position="19"/>
        <end position="89"/>
    </location>
</feature>
<dbReference type="AlphaFoldDB" id="A0A9W9ZTM0"/>
<name>A0A9W9ZTM0_9CNID</name>
<evidence type="ECO:0000313" key="9">
    <source>
        <dbReference type="Proteomes" id="UP001163046"/>
    </source>
</evidence>
<dbReference type="PANTHER" id="PTHR22896:SF0">
    <property type="entry name" value="CYCLIN N-TERMINAL DOMAIN-CONTAINING PROTEIN"/>
    <property type="match status" value="1"/>
</dbReference>
<feature type="region of interest" description="Disordered" evidence="6">
    <location>
        <begin position="217"/>
        <end position="262"/>
    </location>
</feature>
<dbReference type="GO" id="GO:0003755">
    <property type="term" value="F:peptidyl-prolyl cis-trans isomerase activity"/>
    <property type="evidence" value="ECO:0007669"/>
    <property type="project" value="UniProtKB-KW"/>
</dbReference>
<dbReference type="EMBL" id="MU825873">
    <property type="protein sequence ID" value="KAJ7387621.1"/>
    <property type="molecule type" value="Genomic_DNA"/>
</dbReference>
<dbReference type="Proteomes" id="UP001163046">
    <property type="component" value="Unassembled WGS sequence"/>
</dbReference>
<evidence type="ECO:0000256" key="3">
    <source>
        <dbReference type="ARBA" id="ARBA00023110"/>
    </source>
</evidence>
<dbReference type="InterPro" id="IPR001179">
    <property type="entry name" value="PPIase_FKBP_dom"/>
</dbReference>
<dbReference type="FunFam" id="3.10.50.40:FF:000006">
    <property type="entry name" value="Peptidyl-prolyl cis-trans isomerase"/>
    <property type="match status" value="1"/>
</dbReference>
<evidence type="ECO:0000313" key="8">
    <source>
        <dbReference type="EMBL" id="KAJ7387621.1"/>
    </source>
</evidence>
<evidence type="ECO:0000259" key="7">
    <source>
        <dbReference type="PROSITE" id="PS50059"/>
    </source>
</evidence>
<dbReference type="PROSITE" id="PS50059">
    <property type="entry name" value="FKBP_PPIASE"/>
    <property type="match status" value="1"/>
</dbReference>
<dbReference type="InterPro" id="IPR046357">
    <property type="entry name" value="PPIase_dom_sf"/>
</dbReference>
<dbReference type="SUPFAM" id="SSF47954">
    <property type="entry name" value="Cyclin-like"/>
    <property type="match status" value="1"/>
</dbReference>
<keyword evidence="3 5" id="KW-0697">Rotamase</keyword>
<evidence type="ECO:0000256" key="6">
    <source>
        <dbReference type="SAM" id="MobiDB-lite"/>
    </source>
</evidence>
<evidence type="ECO:0000256" key="4">
    <source>
        <dbReference type="ARBA" id="ARBA00023235"/>
    </source>
</evidence>
<evidence type="ECO:0000256" key="1">
    <source>
        <dbReference type="ARBA" id="ARBA00000971"/>
    </source>
</evidence>
<dbReference type="InterPro" id="IPR036915">
    <property type="entry name" value="Cyclin-like_sf"/>
</dbReference>
<protein>
    <recommendedName>
        <fullName evidence="2 5">peptidylprolyl isomerase</fullName>
        <ecNumber evidence="2 5">5.2.1.8</ecNumber>
    </recommendedName>
</protein>
<dbReference type="CDD" id="cd20556">
    <property type="entry name" value="CYCLIN_CABLES"/>
    <property type="match status" value="1"/>
</dbReference>
<dbReference type="PANTHER" id="PTHR22896">
    <property type="entry name" value="CDK5 AND ABL1 ENZYME SUBSTRATE 1"/>
    <property type="match status" value="1"/>
</dbReference>
<accession>A0A9W9ZTM0</accession>
<proteinExistence type="predicted"/>
<dbReference type="OrthoDB" id="5353095at2759"/>
<comment type="caution">
    <text evidence="8">The sequence shown here is derived from an EMBL/GenBank/DDBJ whole genome shotgun (WGS) entry which is preliminary data.</text>
</comment>
<feature type="compositionally biased region" description="Basic and acidic residues" evidence="6">
    <location>
        <begin position="217"/>
        <end position="233"/>
    </location>
</feature>
<dbReference type="Gene3D" id="3.10.50.40">
    <property type="match status" value="1"/>
</dbReference>
<dbReference type="Pfam" id="PF00134">
    <property type="entry name" value="Cyclin_N"/>
    <property type="match status" value="1"/>
</dbReference>
<dbReference type="InterPro" id="IPR012388">
    <property type="entry name" value="CABLES1/2"/>
</dbReference>
<sequence length="586" mass="64465">MGVEIETIQEGDGDYPKKGQTVIVHYTGTLTNGKKFDSSRDKGRPFKFVLGANKVIKGWEEGVAKMRIGQRANLTCSPDYAYGPDGHPGVTLCLVFGDETDGSGKKIETDCISLKTAEIKVEPFEKTIYYLSRTKISHVQVRSGESGDLGFTFGGGLSMICVNSSTLPGVRLNLSTTANMAAVTAGRPNRRRSRRIANACAFLSNISLDGNIAKETVERKTERSSTKRSHENVLKNTDVPSPRRTLLHSISEPSTSQCEEGSAKRIVNRQRSVTDAVFERKCQESTVIVRRSVSMSESTDSSSTSGAGGALRKHRISCLMGSSFHHKRRANDKRIVLCSSHKAPLVTYSVLKYHKENQEAGQEGMSVKKTSIATANQFIGIEGVELGSVDKTVSYRSFLISTYPFGWNDPAAASRGGSASPAIPVDPGGASLDSTGEGVLLHPVGRHRKVLNLASYLVSMVAYAKPSELKKDLNEQFREKYPNLNITLTKLRSLKKDIVKIAISQEKISKANRKLLAGSCLLLAAKFNDDMKRDKIKELIEAIEDRLRISVKELLKFEFQAVVALEFDLHVPQWEVLPHVKRLETE</sequence>
<dbReference type="GO" id="GO:0051726">
    <property type="term" value="P:regulation of cell cycle"/>
    <property type="evidence" value="ECO:0007669"/>
    <property type="project" value="InterPro"/>
</dbReference>
<dbReference type="SUPFAM" id="SSF54534">
    <property type="entry name" value="FKBP-like"/>
    <property type="match status" value="1"/>
</dbReference>
<dbReference type="Gene3D" id="1.10.472.10">
    <property type="entry name" value="Cyclin-like"/>
    <property type="match status" value="1"/>
</dbReference>